<evidence type="ECO:0000256" key="5">
    <source>
        <dbReference type="ARBA" id="ARBA00022840"/>
    </source>
</evidence>
<evidence type="ECO:0000256" key="4">
    <source>
        <dbReference type="ARBA" id="ARBA00022806"/>
    </source>
</evidence>
<dbReference type="GO" id="GO:0016787">
    <property type="term" value="F:hydrolase activity"/>
    <property type="evidence" value="ECO:0007669"/>
    <property type="project" value="UniProtKB-KW"/>
</dbReference>
<evidence type="ECO:0000259" key="7">
    <source>
        <dbReference type="PROSITE" id="PS51194"/>
    </source>
</evidence>
<dbReference type="EC" id="3.6.4.13" evidence="1"/>
<organism evidence="8 9">
    <name type="scientific">Acrobeloides nanus</name>
    <dbReference type="NCBI Taxonomy" id="290746"/>
    <lineage>
        <taxon>Eukaryota</taxon>
        <taxon>Metazoa</taxon>
        <taxon>Ecdysozoa</taxon>
        <taxon>Nematoda</taxon>
        <taxon>Chromadorea</taxon>
        <taxon>Rhabditida</taxon>
        <taxon>Tylenchina</taxon>
        <taxon>Cephalobomorpha</taxon>
        <taxon>Cephaloboidea</taxon>
        <taxon>Cephalobidae</taxon>
        <taxon>Acrobeloides</taxon>
    </lineage>
</organism>
<keyword evidence="2" id="KW-0547">Nucleotide-binding</keyword>
<dbReference type="Pfam" id="PF00271">
    <property type="entry name" value="Helicase_C"/>
    <property type="match status" value="1"/>
</dbReference>
<keyword evidence="5" id="KW-0067">ATP-binding</keyword>
<name>A0A914D8W6_9BILA</name>
<evidence type="ECO:0000256" key="1">
    <source>
        <dbReference type="ARBA" id="ARBA00012552"/>
    </source>
</evidence>
<feature type="domain" description="Helicase ATP-binding" evidence="6">
    <location>
        <begin position="1"/>
        <end position="119"/>
    </location>
</feature>
<keyword evidence="4" id="KW-0347">Helicase</keyword>
<protein>
    <recommendedName>
        <fullName evidence="1">RNA helicase</fullName>
        <ecNumber evidence="1">3.6.4.13</ecNumber>
    </recommendedName>
</protein>
<dbReference type="PANTHER" id="PTHR47958">
    <property type="entry name" value="ATP-DEPENDENT RNA HELICASE DBP3"/>
    <property type="match status" value="1"/>
</dbReference>
<dbReference type="InterPro" id="IPR001650">
    <property type="entry name" value="Helicase_C-like"/>
</dbReference>
<evidence type="ECO:0000259" key="6">
    <source>
        <dbReference type="PROSITE" id="PS51192"/>
    </source>
</evidence>
<dbReference type="InterPro" id="IPR027417">
    <property type="entry name" value="P-loop_NTPase"/>
</dbReference>
<dbReference type="PROSITE" id="PS00039">
    <property type="entry name" value="DEAD_ATP_HELICASE"/>
    <property type="match status" value="1"/>
</dbReference>
<evidence type="ECO:0000313" key="8">
    <source>
        <dbReference type="Proteomes" id="UP000887540"/>
    </source>
</evidence>
<dbReference type="CDD" id="cd18787">
    <property type="entry name" value="SF2_C_DEAD"/>
    <property type="match status" value="1"/>
</dbReference>
<evidence type="ECO:0000256" key="2">
    <source>
        <dbReference type="ARBA" id="ARBA00022741"/>
    </source>
</evidence>
<dbReference type="SMART" id="SM00490">
    <property type="entry name" value="HELICc"/>
    <property type="match status" value="1"/>
</dbReference>
<keyword evidence="3" id="KW-0378">Hydrolase</keyword>
<dbReference type="Proteomes" id="UP000887540">
    <property type="component" value="Unplaced"/>
</dbReference>
<dbReference type="Gene3D" id="3.40.50.300">
    <property type="entry name" value="P-loop containing nucleotide triphosphate hydrolases"/>
    <property type="match status" value="2"/>
</dbReference>
<dbReference type="GO" id="GO:0003724">
    <property type="term" value="F:RNA helicase activity"/>
    <property type="evidence" value="ECO:0007669"/>
    <property type="project" value="UniProtKB-EC"/>
</dbReference>
<dbReference type="SUPFAM" id="SSF52540">
    <property type="entry name" value="P-loop containing nucleoside triphosphate hydrolases"/>
    <property type="match status" value="1"/>
</dbReference>
<dbReference type="InterPro" id="IPR000629">
    <property type="entry name" value="RNA-helicase_DEAD-box_CS"/>
</dbReference>
<accession>A0A914D8W6</accession>
<feature type="domain" description="Helicase C-terminal" evidence="7">
    <location>
        <begin position="162"/>
        <end position="295"/>
    </location>
</feature>
<dbReference type="InterPro" id="IPR011545">
    <property type="entry name" value="DEAD/DEAH_box_helicase_dom"/>
</dbReference>
<dbReference type="AlphaFoldDB" id="A0A914D8W6"/>
<dbReference type="WBParaSite" id="ACRNAN_scaffold2125.g18234.t1">
    <property type="protein sequence ID" value="ACRNAN_scaffold2125.g18234.t1"/>
    <property type="gene ID" value="ACRNAN_scaffold2125.g18234"/>
</dbReference>
<reference evidence="9" key="1">
    <citation type="submission" date="2022-11" db="UniProtKB">
        <authorList>
            <consortium name="WormBaseParasite"/>
        </authorList>
    </citation>
    <scope>IDENTIFICATION</scope>
</reference>
<evidence type="ECO:0000256" key="3">
    <source>
        <dbReference type="ARBA" id="ARBA00022801"/>
    </source>
</evidence>
<dbReference type="GO" id="GO:0043186">
    <property type="term" value="C:P granule"/>
    <property type="evidence" value="ECO:0007669"/>
    <property type="project" value="UniProtKB-ARBA"/>
</dbReference>
<evidence type="ECO:0000313" key="9">
    <source>
        <dbReference type="WBParaSite" id="ACRNAN_scaffold2125.g18234.t1"/>
    </source>
</evidence>
<dbReference type="Pfam" id="PF00270">
    <property type="entry name" value="DEAD"/>
    <property type="match status" value="1"/>
</dbReference>
<proteinExistence type="predicted"/>
<sequence length="295" mass="34082">MEERSKREIRTSVKVVAAYGEFNVNANIREIRKGCDILCATTGRLLHFLESGVIHLDKLKYLILDEADKLLMDKFYDDIVLLTKSKSISKNKHTYMFSATFNQDVQQMARQFLKPSYFFVNIGVLNSAAKGVMQKFIKVSRFEKQSLLQEILRNNSQERQNQNGEIIREVPKTIIFVEQKRQSDRIAIMLSLEKIKSMSLNGDRNQQQRQEALNNFVKGDIHVLVATNVAARGLNIRGVKHVINYDLPKDRENYIHRIGRTGRVGWTGRSTSFFDPDNIDDCRLAPELVEVIFER</sequence>
<dbReference type="GO" id="GO:0005524">
    <property type="term" value="F:ATP binding"/>
    <property type="evidence" value="ECO:0007669"/>
    <property type="project" value="UniProtKB-KW"/>
</dbReference>
<dbReference type="PROSITE" id="PS51192">
    <property type="entry name" value="HELICASE_ATP_BIND_1"/>
    <property type="match status" value="1"/>
</dbReference>
<dbReference type="InterPro" id="IPR014001">
    <property type="entry name" value="Helicase_ATP-bd"/>
</dbReference>
<dbReference type="GO" id="GO:0003676">
    <property type="term" value="F:nucleic acid binding"/>
    <property type="evidence" value="ECO:0007669"/>
    <property type="project" value="InterPro"/>
</dbReference>
<keyword evidence="8" id="KW-1185">Reference proteome</keyword>
<dbReference type="PROSITE" id="PS51194">
    <property type="entry name" value="HELICASE_CTER"/>
    <property type="match status" value="1"/>
</dbReference>